<dbReference type="EC" id="5.4.2.3" evidence="4 14"/>
<evidence type="ECO:0000256" key="7">
    <source>
        <dbReference type="ARBA" id="ARBA00022842"/>
    </source>
</evidence>
<dbReference type="Gene3D" id="3.30.310.50">
    <property type="entry name" value="Alpha-D-phosphohexomutase, C-terminal domain"/>
    <property type="match status" value="1"/>
</dbReference>
<dbReference type="PANTHER" id="PTHR45955:SF1">
    <property type="entry name" value="PHOSPHOACETYLGLUCOSAMINE MUTASE"/>
    <property type="match status" value="1"/>
</dbReference>
<evidence type="ECO:0000256" key="12">
    <source>
        <dbReference type="ARBA" id="ARBA00032065"/>
    </source>
</evidence>
<keyword evidence="8 14" id="KW-0413">Isomerase</keyword>
<keyword evidence="23" id="KW-1185">Reference proteome</keyword>
<dbReference type="FunFam" id="3.40.120.10:FF:000023">
    <property type="entry name" value="Phosphoacetylglucosamine mutase"/>
    <property type="match status" value="1"/>
</dbReference>
<keyword evidence="10" id="KW-0961">Cell wall biogenesis/degradation</keyword>
<protein>
    <recommendedName>
        <fullName evidence="4 14">Phosphoacetylglucosamine mutase</fullName>
        <shortName evidence="14">PAGM</shortName>
        <ecNumber evidence="4 14">5.4.2.3</ecNumber>
    </recommendedName>
    <alternativeName>
        <fullName evidence="12 14">Acetylglucosamine phosphomutase</fullName>
    </alternativeName>
    <alternativeName>
        <fullName evidence="11 14">N-acetylglucosamine-phosphate mutase</fullName>
    </alternativeName>
</protein>
<dbReference type="InterPro" id="IPR049023">
    <property type="entry name" value="AMG1_II"/>
</dbReference>
<feature type="binding site" evidence="16">
    <location>
        <begin position="452"/>
        <end position="456"/>
    </location>
    <ligand>
        <name>substrate</name>
    </ligand>
</feature>
<dbReference type="AlphaFoldDB" id="A0A7M7KPG3"/>
<proteinExistence type="inferred from homology"/>
<dbReference type="UniPathway" id="UPA00113">
    <property type="reaction ID" value="UER00530"/>
</dbReference>
<dbReference type="GO" id="GO:0006048">
    <property type="term" value="P:UDP-N-acetylglucosamine biosynthetic process"/>
    <property type="evidence" value="ECO:0007669"/>
    <property type="project" value="UniProtKB-UniRule"/>
</dbReference>
<feature type="active site" description="Phosphoserine intermediate" evidence="15">
    <location>
        <position position="27"/>
    </location>
</feature>
<dbReference type="FunCoup" id="A0A7M7KPG3">
    <property type="interactions" value="1043"/>
</dbReference>
<dbReference type="Proteomes" id="UP000594260">
    <property type="component" value="Unplaced"/>
</dbReference>
<dbReference type="RefSeq" id="XP_022669739.1">
    <property type="nucleotide sequence ID" value="XM_022814004.1"/>
</dbReference>
<evidence type="ECO:0000256" key="15">
    <source>
        <dbReference type="PIRSR" id="PIRSR016408-1"/>
    </source>
</evidence>
<evidence type="ECO:0000259" key="18">
    <source>
        <dbReference type="Pfam" id="PF00408"/>
    </source>
</evidence>
<reference evidence="22" key="1">
    <citation type="submission" date="2021-01" db="UniProtKB">
        <authorList>
            <consortium name="EnsemblMetazoa"/>
        </authorList>
    </citation>
    <scope>IDENTIFICATION</scope>
</reference>
<evidence type="ECO:0000259" key="20">
    <source>
        <dbReference type="Pfam" id="PF21404"/>
    </source>
</evidence>
<evidence type="ECO:0000256" key="4">
    <source>
        <dbReference type="ARBA" id="ARBA00012731"/>
    </source>
</evidence>
<feature type="domain" description="Phosphoacetylglucosamine mutase AMG1" evidence="21">
    <location>
        <begin position="142"/>
        <end position="245"/>
    </location>
</feature>
<dbReference type="Pfam" id="PF21404">
    <property type="entry name" value="AMG1_III"/>
    <property type="match status" value="1"/>
</dbReference>
<evidence type="ECO:0000256" key="9">
    <source>
        <dbReference type="ARBA" id="ARBA00023277"/>
    </source>
</evidence>
<dbReference type="FunFam" id="3.40.120.10:FF:000013">
    <property type="entry name" value="Phosphoacetylglucosamine mutase"/>
    <property type="match status" value="1"/>
</dbReference>
<evidence type="ECO:0000256" key="17">
    <source>
        <dbReference type="PIRSR" id="PIRSR016408-3"/>
    </source>
</evidence>
<keyword evidence="9" id="KW-0119">Carbohydrate metabolism</keyword>
<keyword evidence="6 14" id="KW-0479">Metal-binding</keyword>
<dbReference type="Pfam" id="PF00408">
    <property type="entry name" value="PGM_PMM_IV"/>
    <property type="match status" value="1"/>
</dbReference>
<feature type="domain" description="Phosphoacetylglucosamine mutase AMG1" evidence="20">
    <location>
        <begin position="259"/>
        <end position="388"/>
    </location>
</feature>
<evidence type="ECO:0000256" key="6">
    <source>
        <dbReference type="ARBA" id="ARBA00022723"/>
    </source>
</evidence>
<dbReference type="GO" id="GO:0046872">
    <property type="term" value="F:metal ion binding"/>
    <property type="evidence" value="ECO:0007669"/>
    <property type="project" value="UniProtKB-KW"/>
</dbReference>
<dbReference type="CDD" id="cd03086">
    <property type="entry name" value="PGM3"/>
    <property type="match status" value="1"/>
</dbReference>
<comment type="function">
    <text evidence="14">Catalyzes the conversion of GlcNAc-6-P into GlcNAc-1-P during the synthesis of uridine diphosphate/UDP-GlcNAc, a sugar nucleotide critical to multiple glycosylation pathways including protein N- and O-glycosylation.</text>
</comment>
<dbReference type="PIRSF" id="PIRSF016408">
    <property type="entry name" value="PAGM"/>
    <property type="match status" value="1"/>
</dbReference>
<evidence type="ECO:0000256" key="13">
    <source>
        <dbReference type="ARBA" id="ARBA00059527"/>
    </source>
</evidence>
<name>A0A7M7KPG3_VARDE</name>
<evidence type="ECO:0000259" key="19">
    <source>
        <dbReference type="Pfam" id="PF02878"/>
    </source>
</evidence>
<keyword evidence="5" id="KW-0597">Phosphoprotein</keyword>
<dbReference type="CTD" id="39434"/>
<dbReference type="GO" id="GO:0071555">
    <property type="term" value="P:cell wall organization"/>
    <property type="evidence" value="ECO:0007669"/>
    <property type="project" value="UniProtKB-KW"/>
</dbReference>
<feature type="binding site" description="via phosphate group" evidence="17">
    <location>
        <position position="27"/>
    </location>
    <ligand>
        <name>Mg(2+)</name>
        <dbReference type="ChEBI" id="CHEBI:18420"/>
    </ligand>
</feature>
<dbReference type="OMA" id="WEAYATK"/>
<feature type="binding site" evidence="17">
    <location>
        <position position="242"/>
    </location>
    <ligand>
        <name>Mg(2+)</name>
        <dbReference type="ChEBI" id="CHEBI:18420"/>
    </ligand>
</feature>
<dbReference type="InterPro" id="IPR016055">
    <property type="entry name" value="A-D-PHexomutase_a/b/a-I/II/III"/>
</dbReference>
<dbReference type="SUPFAM" id="SSF55957">
    <property type="entry name" value="Phosphoglucomutase, C-terminal domain"/>
    <property type="match status" value="1"/>
</dbReference>
<dbReference type="InParanoid" id="A0A7M7KPG3"/>
<dbReference type="PANTHER" id="PTHR45955">
    <property type="entry name" value="PHOSPHOACETYLGLUCOSAMINE MUTASE"/>
    <property type="match status" value="1"/>
</dbReference>
<evidence type="ECO:0000256" key="5">
    <source>
        <dbReference type="ARBA" id="ARBA00022553"/>
    </source>
</evidence>
<evidence type="ECO:0000256" key="3">
    <source>
        <dbReference type="ARBA" id="ARBA00010231"/>
    </source>
</evidence>
<keyword evidence="7 14" id="KW-0460">Magnesium</keyword>
<comment type="cofactor">
    <cofactor evidence="14 17">
        <name>Mg(2+)</name>
        <dbReference type="ChEBI" id="CHEBI:18420"/>
    </cofactor>
    <text evidence="14 17">Binds 1 Mg(2+) ion per subunit.</text>
</comment>
<evidence type="ECO:0000256" key="14">
    <source>
        <dbReference type="PIRNR" id="PIRNR016408"/>
    </source>
</evidence>
<dbReference type="InterPro" id="IPR005843">
    <property type="entry name" value="A-D-PHexomutase_C"/>
</dbReference>
<dbReference type="SUPFAM" id="SSF53738">
    <property type="entry name" value="Phosphoglucomutase, first 3 domains"/>
    <property type="match status" value="3"/>
</dbReference>
<dbReference type="InterPro" id="IPR016657">
    <property type="entry name" value="PAGM"/>
</dbReference>
<comment type="catalytic activity">
    <reaction evidence="1 14">
        <text>N-acetyl-alpha-D-glucosamine 1-phosphate = N-acetyl-D-glucosamine 6-phosphate</text>
        <dbReference type="Rhea" id="RHEA:23804"/>
        <dbReference type="ChEBI" id="CHEBI:57513"/>
        <dbReference type="ChEBI" id="CHEBI:57776"/>
        <dbReference type="EC" id="5.4.2.3"/>
    </reaction>
</comment>
<evidence type="ECO:0000256" key="16">
    <source>
        <dbReference type="PIRSR" id="PIRSR016408-2"/>
    </source>
</evidence>
<evidence type="ECO:0000256" key="8">
    <source>
        <dbReference type="ARBA" id="ARBA00023235"/>
    </source>
</evidence>
<dbReference type="OrthoDB" id="1928at2759"/>
<evidence type="ECO:0000256" key="10">
    <source>
        <dbReference type="ARBA" id="ARBA00023316"/>
    </source>
</evidence>
<evidence type="ECO:0000256" key="2">
    <source>
        <dbReference type="ARBA" id="ARBA00004865"/>
    </source>
</evidence>
<evidence type="ECO:0000259" key="21">
    <source>
        <dbReference type="Pfam" id="PF21405"/>
    </source>
</evidence>
<feature type="domain" description="Alpha-D-phosphohexomutase alpha/beta/alpha" evidence="19">
    <location>
        <begin position="61"/>
        <end position="132"/>
    </location>
</feature>
<evidence type="ECO:0000313" key="22">
    <source>
        <dbReference type="EnsemblMetazoa" id="XP_022669739"/>
    </source>
</evidence>
<dbReference type="EnsemblMetazoa" id="XM_022814004">
    <property type="protein sequence ID" value="XP_022669739"/>
    <property type="gene ID" value="LOC111253866"/>
</dbReference>
<evidence type="ECO:0000256" key="11">
    <source>
        <dbReference type="ARBA" id="ARBA00031926"/>
    </source>
</evidence>
<dbReference type="Pfam" id="PF02878">
    <property type="entry name" value="PGM_PMM_I"/>
    <property type="match status" value="1"/>
</dbReference>
<comment type="function">
    <text evidence="13">Catalyzes the conversion of GlcNAc-6-P into GlcNAc-1-P during the synthesis of uridine diphosphate/UDP-GlcNAc, which is a biosynthetic precursor of chitin and also supplies the amino sugars for N-linked oligosaccharides of glycoproteins.</text>
</comment>
<evidence type="ECO:0000256" key="1">
    <source>
        <dbReference type="ARBA" id="ARBA00000558"/>
    </source>
</evidence>
<dbReference type="GO" id="GO:0005975">
    <property type="term" value="P:carbohydrate metabolic process"/>
    <property type="evidence" value="ECO:0007669"/>
    <property type="project" value="InterPro"/>
</dbReference>
<dbReference type="InterPro" id="IPR049022">
    <property type="entry name" value="AMG1_III"/>
</dbReference>
<feature type="binding site" evidence="16">
    <location>
        <begin position="333"/>
        <end position="335"/>
    </location>
    <ligand>
        <name>substrate</name>
    </ligand>
</feature>
<dbReference type="KEGG" id="vde:111253866"/>
<feature type="binding site" evidence="16">
    <location>
        <position position="461"/>
    </location>
    <ligand>
        <name>substrate</name>
    </ligand>
</feature>
<comment type="pathway">
    <text evidence="2 14">Nucleotide-sugar biosynthesis; UDP-N-acetyl-alpha-D-glucosamine biosynthesis; N-acetyl-alpha-D-glucosamine 1-phosphate from alpha-D-glucosamine 6-phosphate (route I): step 2/2.</text>
</comment>
<comment type="similarity">
    <text evidence="3 14">Belongs to the phosphohexose mutase family.</text>
</comment>
<dbReference type="FunFam" id="3.30.310.50:FF:000003">
    <property type="entry name" value="Phosphoacetylglucosamine mutase"/>
    <property type="match status" value="1"/>
</dbReference>
<sequence length="508" mass="54536">MFRLGVIAALRSRSVGGATIGCMVTASHNPECDNGAKLIDPLGEMMEISWEARTTEVVNAADNELLEKLEKIVTELAIPEGYSNVVVGCDTRKSSPGLLQAVIDGAGSVASCMVQDVGTVTTPQLHFIVRCRNDPKYGTASLDGYYGKLSAAFNRVVSTTASNPTHYNPKLTVDAANGVGSEKLRVLAGHLGGSVQVTIVNDGDGILNHECGADYVKTGQKAPAGLTLSPLARYASLDGDADRLVYYFADSEGKFRLLDGDRIATLLTRYLKKLLDEAQVKDLDLAIIQTAYANGSSTEYIRNKLNVSVTCVPTGVKHLHHEALKAGVGIYFEANGHGTICFSARAKQLIASSNAVASRKLLDFIDMTNETVGDALSDLLLVEAVLRDLDLDVADWLSEYEDLPSRQIKVTVPDRTAIKTTNAETKCTAPEGLQAAIDTAVARYPKGRSFVRPSGTEDIVRVYAEAAGETNGKENAELLAAEVVRLVQTFLAEMTSLKHVERLLRAES</sequence>
<accession>A0A7M7KPG3</accession>
<feature type="binding site" evidence="17">
    <location>
        <position position="240"/>
    </location>
    <ligand>
        <name>Mg(2+)</name>
        <dbReference type="ChEBI" id="CHEBI:18420"/>
    </ligand>
</feature>
<evidence type="ECO:0000313" key="23">
    <source>
        <dbReference type="Proteomes" id="UP000594260"/>
    </source>
</evidence>
<feature type="binding site" evidence="17">
    <location>
        <position position="238"/>
    </location>
    <ligand>
        <name>Mg(2+)</name>
        <dbReference type="ChEBI" id="CHEBI:18420"/>
    </ligand>
</feature>
<dbReference type="InterPro" id="IPR005844">
    <property type="entry name" value="A-D-PHexomutase_a/b/a-I"/>
</dbReference>
<organism evidence="22 23">
    <name type="scientific">Varroa destructor</name>
    <name type="common">Honeybee mite</name>
    <dbReference type="NCBI Taxonomy" id="109461"/>
    <lineage>
        <taxon>Eukaryota</taxon>
        <taxon>Metazoa</taxon>
        <taxon>Ecdysozoa</taxon>
        <taxon>Arthropoda</taxon>
        <taxon>Chelicerata</taxon>
        <taxon>Arachnida</taxon>
        <taxon>Acari</taxon>
        <taxon>Parasitiformes</taxon>
        <taxon>Mesostigmata</taxon>
        <taxon>Gamasina</taxon>
        <taxon>Dermanyssoidea</taxon>
        <taxon>Varroidae</taxon>
        <taxon>Varroa</taxon>
    </lineage>
</organism>
<dbReference type="Gene3D" id="3.40.120.10">
    <property type="entry name" value="Alpha-D-Glucose-1,6-Bisphosphate, subunit A, domain 3"/>
    <property type="match status" value="3"/>
</dbReference>
<dbReference type="InterPro" id="IPR036900">
    <property type="entry name" value="A-D-PHexomutase_C_sf"/>
</dbReference>
<dbReference type="GeneID" id="111253866"/>
<dbReference type="GO" id="GO:0004610">
    <property type="term" value="F:phosphoacetylglucosamine mutase activity"/>
    <property type="evidence" value="ECO:0007669"/>
    <property type="project" value="UniProtKB-UniRule"/>
</dbReference>
<dbReference type="Pfam" id="PF21405">
    <property type="entry name" value="AMG1_II"/>
    <property type="match status" value="1"/>
</dbReference>
<feature type="domain" description="Alpha-D-phosphohexomutase C-terminal" evidence="18">
    <location>
        <begin position="421"/>
        <end position="470"/>
    </location>
</feature>